<proteinExistence type="predicted"/>
<comment type="caution">
    <text evidence="2">The sequence shown here is derived from an EMBL/GenBank/DDBJ whole genome shotgun (WGS) entry which is preliminary data.</text>
</comment>
<protein>
    <submittedName>
        <fullName evidence="2">Uncharacterized protein</fullName>
    </submittedName>
</protein>
<feature type="compositionally biased region" description="Basic and acidic residues" evidence="1">
    <location>
        <begin position="272"/>
        <end position="281"/>
    </location>
</feature>
<feature type="region of interest" description="Disordered" evidence="1">
    <location>
        <begin position="269"/>
        <end position="291"/>
    </location>
</feature>
<name>A0ABT1JBK4_9ACTN</name>
<evidence type="ECO:0000313" key="3">
    <source>
        <dbReference type="Proteomes" id="UP001206483"/>
    </source>
</evidence>
<evidence type="ECO:0000313" key="2">
    <source>
        <dbReference type="EMBL" id="MCP2314534.1"/>
    </source>
</evidence>
<keyword evidence="3" id="KW-1185">Reference proteome</keyword>
<gene>
    <name evidence="2" type="ORF">FHR36_007735</name>
</gene>
<evidence type="ECO:0000256" key="1">
    <source>
        <dbReference type="SAM" id="MobiDB-lite"/>
    </source>
</evidence>
<sequence>MDETMALDGVLERARAVRVAPVRAAGSGGEIRVDLGDPAESVRFRTAMAVDSLPGFHCMCIGDVRLELLGGDGGRLTEVVLHHGRTLRWERWESDAVLTDGRLLLDWLAEHGMPGPLEQFEAALRRNEEADELRRAWVAVMPAALEEFTDRILGLSPFDGGAEAALLADLEDRLRHDVPDPVERTLALLAWFGSGSGRCSGYPSYEGVPGELLGVLPITDLLSALADPRAGDRHDAGAVRHLVGWKTRPDQKQDVAALPDSLRARLLAHARRSGDADKQSRAEGWLAPARG</sequence>
<dbReference type="RefSeq" id="WP_253804909.1">
    <property type="nucleotide sequence ID" value="NZ_BAAAUB010000012.1"/>
</dbReference>
<dbReference type="Proteomes" id="UP001206483">
    <property type="component" value="Unassembled WGS sequence"/>
</dbReference>
<organism evidence="2 3">
    <name type="scientific">Kitasatospora paracochleata</name>
    <dbReference type="NCBI Taxonomy" id="58354"/>
    <lineage>
        <taxon>Bacteria</taxon>
        <taxon>Bacillati</taxon>
        <taxon>Actinomycetota</taxon>
        <taxon>Actinomycetes</taxon>
        <taxon>Kitasatosporales</taxon>
        <taxon>Streptomycetaceae</taxon>
        <taxon>Kitasatospora</taxon>
    </lineage>
</organism>
<accession>A0ABT1JBK4</accession>
<reference evidence="2 3" key="1">
    <citation type="submission" date="2022-06" db="EMBL/GenBank/DDBJ databases">
        <title>Sequencing the genomes of 1000 actinobacteria strains.</title>
        <authorList>
            <person name="Klenk H.-P."/>
        </authorList>
    </citation>
    <scope>NUCLEOTIDE SEQUENCE [LARGE SCALE GENOMIC DNA]</scope>
    <source>
        <strain evidence="2 3">DSM 41656</strain>
    </source>
</reference>
<dbReference type="EMBL" id="JAMZDX010000009">
    <property type="protein sequence ID" value="MCP2314534.1"/>
    <property type="molecule type" value="Genomic_DNA"/>
</dbReference>